<keyword evidence="2" id="KW-1185">Reference proteome</keyword>
<evidence type="ECO:0000313" key="2">
    <source>
        <dbReference type="Proteomes" id="UP000077961"/>
    </source>
</evidence>
<gene>
    <name evidence="1" type="ORF">A6V36_37710</name>
</gene>
<protein>
    <submittedName>
        <fullName evidence="1">Uncharacterized protein</fullName>
    </submittedName>
</protein>
<comment type="caution">
    <text evidence="1">The sequence shown here is derived from an EMBL/GenBank/DDBJ whole genome shotgun (WGS) entry which is preliminary data.</text>
</comment>
<name>A0ABX2V263_9BURK</name>
<dbReference type="Proteomes" id="UP000077961">
    <property type="component" value="Unassembled WGS sequence"/>
</dbReference>
<reference evidence="1 2" key="1">
    <citation type="submission" date="2016-04" db="EMBL/GenBank/DDBJ databases">
        <title>Reclassification of Paraburkholderia panaciterrae (Farh et al. 2015) Dobritsa &amp; Samadpour 2016 as a later homotypic synonym of Paraburkholderia ginsengiterrae (Farh et al. 2015) Dobritsa &amp; Samadpour 2016.</title>
        <authorList>
            <person name="Dobritsa A.P."/>
            <person name="Kutumbaka K."/>
            <person name="Samadpour M."/>
        </authorList>
    </citation>
    <scope>NUCLEOTIDE SEQUENCE [LARGE SCALE GENOMIC DNA]</scope>
    <source>
        <strain evidence="1 2">DCY85-1</strain>
    </source>
</reference>
<proteinExistence type="predicted"/>
<dbReference type="EMBL" id="LXJZ01000048">
    <property type="protein sequence ID" value="OAJ62679.1"/>
    <property type="molecule type" value="Genomic_DNA"/>
</dbReference>
<evidence type="ECO:0000313" key="1">
    <source>
        <dbReference type="EMBL" id="OAJ62679.1"/>
    </source>
</evidence>
<accession>A0ABX2V263</accession>
<organism evidence="1 2">
    <name type="scientific">Paraburkholderia ginsengiterrae</name>
    <dbReference type="NCBI Taxonomy" id="1462993"/>
    <lineage>
        <taxon>Bacteria</taxon>
        <taxon>Pseudomonadati</taxon>
        <taxon>Pseudomonadota</taxon>
        <taxon>Betaproteobacteria</taxon>
        <taxon>Burkholderiales</taxon>
        <taxon>Burkholderiaceae</taxon>
        <taxon>Paraburkholderia</taxon>
    </lineage>
</organism>
<sequence length="84" mass="9457">MSLEDTLNAFAVGNFTNSECRVQTAVTNSDNHALECLQTFLGTFNNPYFHFHGIARTEGRYVLLHLLLFKLLNNVAHNLISYPG</sequence>